<proteinExistence type="predicted"/>
<protein>
    <submittedName>
        <fullName evidence="1">Uncharacterized protein</fullName>
    </submittedName>
</protein>
<name>A0A1I7ENG4_9BURK</name>
<organism evidence="1 2">
    <name type="scientific">Paraburkholderia aspalathi</name>
    <dbReference type="NCBI Taxonomy" id="1324617"/>
    <lineage>
        <taxon>Bacteria</taxon>
        <taxon>Pseudomonadati</taxon>
        <taxon>Pseudomonadota</taxon>
        <taxon>Betaproteobacteria</taxon>
        <taxon>Burkholderiales</taxon>
        <taxon>Burkholderiaceae</taxon>
        <taxon>Paraburkholderia</taxon>
    </lineage>
</organism>
<gene>
    <name evidence="1" type="ORF">SAMN05192563_103665</name>
</gene>
<accession>A0A1I7ENG4</accession>
<evidence type="ECO:0000313" key="1">
    <source>
        <dbReference type="EMBL" id="SFU25451.1"/>
    </source>
</evidence>
<sequence length="36" mass="3919">MTIVNDLRSAVDRPLLADLCLLPSALIDPKGALEQR</sequence>
<dbReference type="EMBL" id="FPBH01000036">
    <property type="protein sequence ID" value="SFU25451.1"/>
    <property type="molecule type" value="Genomic_DNA"/>
</dbReference>
<reference evidence="1 2" key="1">
    <citation type="submission" date="2016-10" db="EMBL/GenBank/DDBJ databases">
        <authorList>
            <person name="de Groot N.N."/>
        </authorList>
    </citation>
    <scope>NUCLEOTIDE SEQUENCE [LARGE SCALE GENOMIC DNA]</scope>
    <source>
        <strain evidence="1 2">LMG 27731</strain>
    </source>
</reference>
<dbReference type="Proteomes" id="UP000198844">
    <property type="component" value="Unassembled WGS sequence"/>
</dbReference>
<dbReference type="AlphaFoldDB" id="A0A1I7ENG4"/>
<evidence type="ECO:0000313" key="2">
    <source>
        <dbReference type="Proteomes" id="UP000198844"/>
    </source>
</evidence>